<proteinExistence type="predicted"/>
<organism evidence="1 2">
    <name type="scientific">Clanis bilineata nucleopolyhedrovirus</name>
    <dbReference type="NCBI Taxonomy" id="1307957"/>
    <lineage>
        <taxon>Viruses</taxon>
        <taxon>Viruses incertae sedis</taxon>
        <taxon>Naldaviricetes</taxon>
        <taxon>Lefavirales</taxon>
        <taxon>Baculoviridae</taxon>
        <taxon>Alphabaculovirus</taxon>
        <taxon>Alphabaculovirus clabilineatae</taxon>
    </lineage>
</organism>
<dbReference type="KEGG" id="vg:5141882"/>
<sequence>MNNNLAIQLATEHVQANMCRKAIQCYLMAIEYVKNFNTTALDCVVDQCKLAINDLRLYIQEKQLGLTKLFMINQHQCYKQ</sequence>
<dbReference type="Proteomes" id="UP000214353">
    <property type="component" value="Segment"/>
</dbReference>
<reference evidence="1 2" key="1">
    <citation type="journal article" date="2009" name="BMC Genomics">
        <title>Genomic sequence, organization and characteristics of a new nucleopolyhedrovirus isolated from Clanis bilineata larva.</title>
        <authorList>
            <person name="Zhu S.Y."/>
            <person name="Yi J.P."/>
            <person name="Shen W.D."/>
            <person name="Wang L.Q."/>
            <person name="He H.G."/>
            <person name="Wang Y."/>
            <person name="Li B."/>
            <person name="Wang W.B."/>
        </authorList>
    </citation>
    <scope>NUCLEOTIDE SEQUENCE [LARGE SCALE GENOMIC DNA]</scope>
    <source>
        <strain evidence="1">DZ1</strain>
    </source>
</reference>
<dbReference type="GeneID" id="5141882"/>
<dbReference type="EMBL" id="DQ504428">
    <property type="protein sequence ID" value="ABF47460.1"/>
    <property type="molecule type" value="Genomic_DNA"/>
</dbReference>
<dbReference type="RefSeq" id="YP_717657.1">
    <property type="nucleotide sequence ID" value="NC_008293.1"/>
</dbReference>
<accession>Q0N3Y3</accession>
<evidence type="ECO:0000313" key="2">
    <source>
        <dbReference type="Proteomes" id="UP000214353"/>
    </source>
</evidence>
<protein>
    <submittedName>
        <fullName evidence="1">Uncharacterized protein</fullName>
    </submittedName>
</protein>
<name>Q0N3Y3_9ABAC</name>
<evidence type="ECO:0000313" key="1">
    <source>
        <dbReference type="EMBL" id="ABF47460.1"/>
    </source>
</evidence>
<keyword evidence="2" id="KW-1185">Reference proteome</keyword>